<evidence type="ECO:0000313" key="4">
    <source>
        <dbReference type="EMBL" id="KAL3815065.1"/>
    </source>
</evidence>
<gene>
    <name evidence="4" type="ORF">ACJIZ3_016333</name>
</gene>
<reference evidence="4 5" key="1">
    <citation type="submission" date="2024-12" db="EMBL/GenBank/DDBJ databases">
        <title>The unique morphological basis and parallel evolutionary history of personate flowers in Penstemon.</title>
        <authorList>
            <person name="Depatie T.H."/>
            <person name="Wessinger C.A."/>
        </authorList>
    </citation>
    <scope>NUCLEOTIDE SEQUENCE [LARGE SCALE GENOMIC DNA]</scope>
    <source>
        <strain evidence="4">WTNN_2</strain>
        <tissue evidence="4">Leaf</tissue>
    </source>
</reference>
<name>A0ABD3RQ58_9LAMI</name>
<feature type="signal peptide" evidence="2">
    <location>
        <begin position="1"/>
        <end position="22"/>
    </location>
</feature>
<keyword evidence="1 2" id="KW-0732">Signal</keyword>
<dbReference type="AlphaFoldDB" id="A0ABD3RQ58"/>
<feature type="domain" description="X8" evidence="3">
    <location>
        <begin position="26"/>
        <end position="89"/>
    </location>
</feature>
<dbReference type="InterPro" id="IPR012946">
    <property type="entry name" value="X8"/>
</dbReference>
<protein>
    <recommendedName>
        <fullName evidence="3">X8 domain-containing protein</fullName>
    </recommendedName>
</protein>
<organism evidence="4 5">
    <name type="scientific">Penstemon smallii</name>
    <dbReference type="NCBI Taxonomy" id="265156"/>
    <lineage>
        <taxon>Eukaryota</taxon>
        <taxon>Viridiplantae</taxon>
        <taxon>Streptophyta</taxon>
        <taxon>Embryophyta</taxon>
        <taxon>Tracheophyta</taxon>
        <taxon>Spermatophyta</taxon>
        <taxon>Magnoliopsida</taxon>
        <taxon>eudicotyledons</taxon>
        <taxon>Gunneridae</taxon>
        <taxon>Pentapetalae</taxon>
        <taxon>asterids</taxon>
        <taxon>lamiids</taxon>
        <taxon>Lamiales</taxon>
        <taxon>Plantaginaceae</taxon>
        <taxon>Cheloneae</taxon>
        <taxon>Penstemon</taxon>
    </lineage>
</organism>
<evidence type="ECO:0000313" key="5">
    <source>
        <dbReference type="Proteomes" id="UP001634393"/>
    </source>
</evidence>
<comment type="caution">
    <text evidence="4">The sequence shown here is derived from an EMBL/GenBank/DDBJ whole genome shotgun (WGS) entry which is preliminary data.</text>
</comment>
<dbReference type="Pfam" id="PF07983">
    <property type="entry name" value="X8"/>
    <property type="match status" value="1"/>
</dbReference>
<accession>A0ABD3RQ58</accession>
<feature type="chain" id="PRO_5044747061" description="X8 domain-containing protein" evidence="2">
    <location>
        <begin position="23"/>
        <end position="124"/>
    </location>
</feature>
<dbReference type="Proteomes" id="UP001634393">
    <property type="component" value="Unassembled WGS sequence"/>
</dbReference>
<keyword evidence="5" id="KW-1185">Reference proteome</keyword>
<dbReference type="EMBL" id="JBJXBP010000008">
    <property type="protein sequence ID" value="KAL3815065.1"/>
    <property type="molecule type" value="Genomic_DNA"/>
</dbReference>
<proteinExistence type="predicted"/>
<sequence>MAKLNIFFSCLLLLLSVDVCWGRRRSWCVAKPDIGVVELDRYVKSICRTQSCRIIQPGGACYDSYSDVITRTSSQASFLLHRNYGKTKKCDNNFGHIIYTYPSKAIIGRIAMGFLCFAAVLTRT</sequence>
<evidence type="ECO:0000256" key="2">
    <source>
        <dbReference type="SAM" id="SignalP"/>
    </source>
</evidence>
<evidence type="ECO:0000259" key="3">
    <source>
        <dbReference type="Pfam" id="PF07983"/>
    </source>
</evidence>
<evidence type="ECO:0000256" key="1">
    <source>
        <dbReference type="ARBA" id="ARBA00022729"/>
    </source>
</evidence>